<dbReference type="OrthoDB" id="4547231at2"/>
<reference evidence="2 3" key="1">
    <citation type="submission" date="2016-12" db="EMBL/GenBank/DDBJ databases">
        <title>The draft genome sequence of Actinophytocola sp. 11-183.</title>
        <authorList>
            <person name="Wang W."/>
            <person name="Yuan L."/>
        </authorList>
    </citation>
    <scope>NUCLEOTIDE SEQUENCE [LARGE SCALE GENOMIC DNA]</scope>
    <source>
        <strain evidence="2 3">11-183</strain>
    </source>
</reference>
<feature type="domain" description="TIR" evidence="1">
    <location>
        <begin position="4"/>
        <end position="127"/>
    </location>
</feature>
<dbReference type="EMBL" id="MSIE01000018">
    <property type="protein sequence ID" value="OLF17336.1"/>
    <property type="molecule type" value="Genomic_DNA"/>
</dbReference>
<name>A0A1Q8CSL8_9PSEU</name>
<organism evidence="2 3">
    <name type="scientific">Actinophytocola xanthii</name>
    <dbReference type="NCBI Taxonomy" id="1912961"/>
    <lineage>
        <taxon>Bacteria</taxon>
        <taxon>Bacillati</taxon>
        <taxon>Actinomycetota</taxon>
        <taxon>Actinomycetes</taxon>
        <taxon>Pseudonocardiales</taxon>
        <taxon>Pseudonocardiaceae</taxon>
    </lineage>
</organism>
<protein>
    <recommendedName>
        <fullName evidence="1">TIR domain-containing protein</fullName>
    </recommendedName>
</protein>
<dbReference type="Gene3D" id="3.40.50.10140">
    <property type="entry name" value="Toll/interleukin-1 receptor homology (TIR) domain"/>
    <property type="match status" value="1"/>
</dbReference>
<sequence length="191" mass="21129">MTGFFLSYRTDDSVHATMVISERLALHFGRSAVFRDQDSLAPGAIYPRKIRAAVRSSDQMLAIIGPHWLSAGDGRGHRRIDDPRDWVRTELRLAFEHDVPVIPVLLDETPLPRQNQLPHDIRLLSLSNYWRIRHQTFAADVDGLVHRLDAALPASTAPVLAGELEPAGGVAYAGGGGSRTIYLSETDASRR</sequence>
<evidence type="ECO:0000313" key="3">
    <source>
        <dbReference type="Proteomes" id="UP000185596"/>
    </source>
</evidence>
<dbReference type="InterPro" id="IPR000157">
    <property type="entry name" value="TIR_dom"/>
</dbReference>
<gene>
    <name evidence="2" type="ORF">BU204_12010</name>
</gene>
<dbReference type="InterPro" id="IPR035897">
    <property type="entry name" value="Toll_tir_struct_dom_sf"/>
</dbReference>
<dbReference type="STRING" id="1912961.BU204_12010"/>
<evidence type="ECO:0000259" key="1">
    <source>
        <dbReference type="Pfam" id="PF13676"/>
    </source>
</evidence>
<evidence type="ECO:0000313" key="2">
    <source>
        <dbReference type="EMBL" id="OLF17336.1"/>
    </source>
</evidence>
<dbReference type="SUPFAM" id="SSF52200">
    <property type="entry name" value="Toll/Interleukin receptor TIR domain"/>
    <property type="match status" value="1"/>
</dbReference>
<dbReference type="Pfam" id="PF13676">
    <property type="entry name" value="TIR_2"/>
    <property type="match status" value="1"/>
</dbReference>
<dbReference type="GO" id="GO:0007165">
    <property type="term" value="P:signal transduction"/>
    <property type="evidence" value="ECO:0007669"/>
    <property type="project" value="InterPro"/>
</dbReference>
<dbReference type="RefSeq" id="WP_075125710.1">
    <property type="nucleotide sequence ID" value="NZ_MSIE01000018.1"/>
</dbReference>
<dbReference type="AlphaFoldDB" id="A0A1Q8CSL8"/>
<proteinExistence type="predicted"/>
<comment type="caution">
    <text evidence="2">The sequence shown here is derived from an EMBL/GenBank/DDBJ whole genome shotgun (WGS) entry which is preliminary data.</text>
</comment>
<dbReference type="Proteomes" id="UP000185596">
    <property type="component" value="Unassembled WGS sequence"/>
</dbReference>
<keyword evidence="3" id="KW-1185">Reference proteome</keyword>
<accession>A0A1Q8CSL8</accession>